<evidence type="ECO:0000256" key="1">
    <source>
        <dbReference type="ARBA" id="ARBA00008791"/>
    </source>
</evidence>
<dbReference type="OrthoDB" id="9788959at2"/>
<dbReference type="Pfam" id="PF00582">
    <property type="entry name" value="Usp"/>
    <property type="match status" value="1"/>
</dbReference>
<comment type="similarity">
    <text evidence="1">Belongs to the universal stress protein A family.</text>
</comment>
<protein>
    <submittedName>
        <fullName evidence="3">Universal stress protein UspA</fullName>
    </submittedName>
</protein>
<dbReference type="SUPFAM" id="SSF52402">
    <property type="entry name" value="Adenine nucleotide alpha hydrolases-like"/>
    <property type="match status" value="2"/>
</dbReference>
<name>A0A316KTX6_9FLAO</name>
<dbReference type="Gene3D" id="3.40.50.12370">
    <property type="match status" value="1"/>
</dbReference>
<comment type="caution">
    <text evidence="3">The sequence shown here is derived from an EMBL/GenBank/DDBJ whole genome shotgun (WGS) entry which is preliminary data.</text>
</comment>
<evidence type="ECO:0000313" key="3">
    <source>
        <dbReference type="EMBL" id="PWL37657.1"/>
    </source>
</evidence>
<feature type="domain" description="UspA" evidence="2">
    <location>
        <begin position="1"/>
        <end position="147"/>
    </location>
</feature>
<dbReference type="RefSeq" id="WP_109664854.1">
    <property type="nucleotide sequence ID" value="NZ_QGEG01000004.1"/>
</dbReference>
<dbReference type="PRINTS" id="PR01438">
    <property type="entry name" value="UNVRSLSTRESS"/>
</dbReference>
<accession>A0A316KTX6</accession>
<evidence type="ECO:0000313" key="4">
    <source>
        <dbReference type="Proteomes" id="UP000245762"/>
    </source>
</evidence>
<evidence type="ECO:0000259" key="2">
    <source>
        <dbReference type="Pfam" id="PF00582"/>
    </source>
</evidence>
<gene>
    <name evidence="3" type="ORF">DKG77_15270</name>
</gene>
<dbReference type="EMBL" id="QGEG01000004">
    <property type="protein sequence ID" value="PWL37657.1"/>
    <property type="molecule type" value="Genomic_DNA"/>
</dbReference>
<sequence>MNKRILLPTDYSKNALNAIRYALELYRDVQCDFYVLNVFQVSTYTLDNMMVPEPGEQFYDTAKRNSEEGMAKLMEMIKLGPDNPKHRFHTICTFNSLTEAVKSIIAKQDIDIIVMGTKGASSPKVKIFGTNTVALMEKIKDCPIIAVPEGYFYTVPKEIVFPTDYKSDYKRKELHYLIEIAKLHDSKINVVHIDKNKDGKLSHKEETNKQLLQDILDGTDYEIHFLPAVNIADGINIFIEGKDCDMITFLNRKHLFFGSILSNPLVKEIGYDPKIPILELNDN</sequence>
<reference evidence="3 4" key="1">
    <citation type="submission" date="2018-05" db="EMBL/GenBank/DDBJ databases">
        <title>Complete genome sequence of Flagellimonas aquimarina ECD12 isolated from seaweed Ecklonia cava.</title>
        <authorList>
            <person name="Choi S."/>
            <person name="Seong C."/>
        </authorList>
    </citation>
    <scope>NUCLEOTIDE SEQUENCE [LARGE SCALE GENOMIC DNA]</scope>
    <source>
        <strain evidence="3 4">ECD12</strain>
    </source>
</reference>
<organism evidence="3 4">
    <name type="scientific">Flagellimonas aquimarina</name>
    <dbReference type="NCBI Taxonomy" id="2201895"/>
    <lineage>
        <taxon>Bacteria</taxon>
        <taxon>Pseudomonadati</taxon>
        <taxon>Bacteroidota</taxon>
        <taxon>Flavobacteriia</taxon>
        <taxon>Flavobacteriales</taxon>
        <taxon>Flavobacteriaceae</taxon>
        <taxon>Flagellimonas</taxon>
    </lineage>
</organism>
<dbReference type="InterPro" id="IPR006015">
    <property type="entry name" value="Universal_stress_UspA"/>
</dbReference>
<dbReference type="AlphaFoldDB" id="A0A316KTX6"/>
<dbReference type="InterPro" id="IPR006016">
    <property type="entry name" value="UspA"/>
</dbReference>
<dbReference type="CDD" id="cd00293">
    <property type="entry name" value="USP-like"/>
    <property type="match status" value="1"/>
</dbReference>
<dbReference type="Proteomes" id="UP000245762">
    <property type="component" value="Unassembled WGS sequence"/>
</dbReference>
<keyword evidence="4" id="KW-1185">Reference proteome</keyword>
<proteinExistence type="inferred from homology"/>